<keyword evidence="3" id="KW-1185">Reference proteome</keyword>
<sequence>MICVNAASNDSNESAVSYSPLSMSSSSPVKPSLAIKQLLESPLIKAQPLPEPMREDSPPPTLRMGSQGSDTELDTNPDLDVVMVCESPDPTPQPSQDLLYGDNGVDGVTEVADSQTSLTADTEDNNSNESNPSVERNCLRRQTSVCVNTVSKTSSPRALAILKNAIKTSYNNNSNKFCDKLIVNNNNSEDMTATALSATKNSLDLINGCQSPPNHKLIRNSPFSRGSALLKAAKERMERKESDRSPKILTNLLIESGFDRQLTGILRKHELQSSPTSSGEPKPKKKKVLFAEPVVSSKLEFKLSPSPTCSGTADESGVRPLSQHTSAFGSAIDCGVGEDGVPTVVQDMNDKRRNHLVHQNSTFDKEFDANSVDSSEDSQNSDQMPILMTQKFFAADEDEFLEPSCGQQRNPTYDDFDDSSDVNLRNTLISSTNDCQQDSYDELFMCSQPMPESTRIEWTDVGIQTIPMGESADTYVEDPIVNVPMRLSLVKELYHMFGEFIEQHSQS</sequence>
<name>A0A7R9KDR1_9ACAR</name>
<feature type="region of interest" description="Disordered" evidence="1">
    <location>
        <begin position="302"/>
        <end position="321"/>
    </location>
</feature>
<feature type="compositionally biased region" description="Low complexity" evidence="1">
    <location>
        <begin position="14"/>
        <end position="28"/>
    </location>
</feature>
<dbReference type="OrthoDB" id="6514250at2759"/>
<protein>
    <submittedName>
        <fullName evidence="2">Uncharacterized protein</fullName>
    </submittedName>
</protein>
<dbReference type="AlphaFoldDB" id="A0A7R9KDR1"/>
<accession>A0A7R9KDR1</accession>
<reference evidence="2" key="1">
    <citation type="submission" date="2020-11" db="EMBL/GenBank/DDBJ databases">
        <authorList>
            <person name="Tran Van P."/>
        </authorList>
    </citation>
    <scope>NUCLEOTIDE SEQUENCE</scope>
</reference>
<feature type="compositionally biased region" description="Polar residues" evidence="1">
    <location>
        <begin position="1"/>
        <end position="13"/>
    </location>
</feature>
<evidence type="ECO:0000313" key="3">
    <source>
        <dbReference type="Proteomes" id="UP000759131"/>
    </source>
</evidence>
<gene>
    <name evidence="2" type="ORF">OSB1V03_LOCUS304</name>
</gene>
<feature type="region of interest" description="Disordered" evidence="1">
    <location>
        <begin position="1"/>
        <end position="28"/>
    </location>
</feature>
<dbReference type="EMBL" id="OC854633">
    <property type="protein sequence ID" value="CAD7619806.1"/>
    <property type="molecule type" value="Genomic_DNA"/>
</dbReference>
<dbReference type="EMBL" id="CAJPIZ010000058">
    <property type="protein sequence ID" value="CAG2100236.1"/>
    <property type="molecule type" value="Genomic_DNA"/>
</dbReference>
<proteinExistence type="predicted"/>
<evidence type="ECO:0000256" key="1">
    <source>
        <dbReference type="SAM" id="MobiDB-lite"/>
    </source>
</evidence>
<dbReference type="Proteomes" id="UP000759131">
    <property type="component" value="Unassembled WGS sequence"/>
</dbReference>
<organism evidence="2">
    <name type="scientific">Medioppia subpectinata</name>
    <dbReference type="NCBI Taxonomy" id="1979941"/>
    <lineage>
        <taxon>Eukaryota</taxon>
        <taxon>Metazoa</taxon>
        <taxon>Ecdysozoa</taxon>
        <taxon>Arthropoda</taxon>
        <taxon>Chelicerata</taxon>
        <taxon>Arachnida</taxon>
        <taxon>Acari</taxon>
        <taxon>Acariformes</taxon>
        <taxon>Sarcoptiformes</taxon>
        <taxon>Oribatida</taxon>
        <taxon>Brachypylina</taxon>
        <taxon>Oppioidea</taxon>
        <taxon>Oppiidae</taxon>
        <taxon>Medioppia</taxon>
    </lineage>
</organism>
<feature type="region of interest" description="Disordered" evidence="1">
    <location>
        <begin position="114"/>
        <end position="134"/>
    </location>
</feature>
<feature type="region of interest" description="Disordered" evidence="1">
    <location>
        <begin position="43"/>
        <end position="74"/>
    </location>
</feature>
<evidence type="ECO:0000313" key="2">
    <source>
        <dbReference type="EMBL" id="CAD7619806.1"/>
    </source>
</evidence>